<protein>
    <submittedName>
        <fullName evidence="1">Uncharacterized protein</fullName>
    </submittedName>
</protein>
<accession>A0A0A9AL55</accession>
<proteinExistence type="predicted"/>
<name>A0A0A9AL55_ARUDO</name>
<organism evidence="1">
    <name type="scientific">Arundo donax</name>
    <name type="common">Giant reed</name>
    <name type="synonym">Donax arundinaceus</name>
    <dbReference type="NCBI Taxonomy" id="35708"/>
    <lineage>
        <taxon>Eukaryota</taxon>
        <taxon>Viridiplantae</taxon>
        <taxon>Streptophyta</taxon>
        <taxon>Embryophyta</taxon>
        <taxon>Tracheophyta</taxon>
        <taxon>Spermatophyta</taxon>
        <taxon>Magnoliopsida</taxon>
        <taxon>Liliopsida</taxon>
        <taxon>Poales</taxon>
        <taxon>Poaceae</taxon>
        <taxon>PACMAD clade</taxon>
        <taxon>Arundinoideae</taxon>
        <taxon>Arundineae</taxon>
        <taxon>Arundo</taxon>
    </lineage>
</organism>
<reference evidence="1" key="1">
    <citation type="submission" date="2014-09" db="EMBL/GenBank/DDBJ databases">
        <authorList>
            <person name="Magalhaes I.L.F."/>
            <person name="Oliveira U."/>
            <person name="Santos F.R."/>
            <person name="Vidigal T.H.D.A."/>
            <person name="Brescovit A.D."/>
            <person name="Santos A.J."/>
        </authorList>
    </citation>
    <scope>NUCLEOTIDE SEQUENCE</scope>
    <source>
        <tissue evidence="1">Shoot tissue taken approximately 20 cm above the soil surface</tissue>
    </source>
</reference>
<dbReference type="EMBL" id="GBRH01248260">
    <property type="protein sequence ID" value="JAD49635.1"/>
    <property type="molecule type" value="Transcribed_RNA"/>
</dbReference>
<dbReference type="AlphaFoldDB" id="A0A0A9AL55"/>
<sequence length="99" mass="10517">MPPGCSANRYHAGSNVLAAWEQAVDLCCGDSEAKVLMIHTGGTLASLVWCNGIRHSSPQTYNVKQGNINANAQMCSVCWGKVQSLLIGPKAAKNRSNKS</sequence>
<reference evidence="1" key="2">
    <citation type="journal article" date="2015" name="Data Brief">
        <title>Shoot transcriptome of the giant reed, Arundo donax.</title>
        <authorList>
            <person name="Barrero R.A."/>
            <person name="Guerrero F.D."/>
            <person name="Moolhuijzen P."/>
            <person name="Goolsby J.A."/>
            <person name="Tidwell J."/>
            <person name="Bellgard S.E."/>
            <person name="Bellgard M.I."/>
        </authorList>
    </citation>
    <scope>NUCLEOTIDE SEQUENCE</scope>
    <source>
        <tissue evidence="1">Shoot tissue taken approximately 20 cm above the soil surface</tissue>
    </source>
</reference>
<evidence type="ECO:0000313" key="1">
    <source>
        <dbReference type="EMBL" id="JAD49635.1"/>
    </source>
</evidence>